<organism evidence="5 6">
    <name type="scientific">Schizosaccharomyces osmophilus</name>
    <dbReference type="NCBI Taxonomy" id="2545709"/>
    <lineage>
        <taxon>Eukaryota</taxon>
        <taxon>Fungi</taxon>
        <taxon>Dikarya</taxon>
        <taxon>Ascomycota</taxon>
        <taxon>Taphrinomycotina</taxon>
        <taxon>Schizosaccharomycetes</taxon>
        <taxon>Schizosaccharomycetales</taxon>
        <taxon>Schizosaccharomycetaceae</taxon>
        <taxon>Schizosaccharomyces</taxon>
    </lineage>
</organism>
<evidence type="ECO:0000259" key="4">
    <source>
        <dbReference type="Pfam" id="PF10342"/>
    </source>
</evidence>
<dbReference type="GeneID" id="80877969"/>
<dbReference type="Pfam" id="PF10342">
    <property type="entry name" value="Kre9_KNH"/>
    <property type="match status" value="1"/>
</dbReference>
<keyword evidence="1 3" id="KW-0732">Signal</keyword>
<dbReference type="KEGG" id="som:SOMG_04496"/>
<dbReference type="AlphaFoldDB" id="A0AAF0AX87"/>
<evidence type="ECO:0000256" key="2">
    <source>
        <dbReference type="SAM" id="MobiDB-lite"/>
    </source>
</evidence>
<dbReference type="PANTHER" id="PTHR35185">
    <property type="entry name" value="SERINE/THREONINE-RICH PROTEIN ADG2-RELATED"/>
    <property type="match status" value="1"/>
</dbReference>
<evidence type="ECO:0000256" key="3">
    <source>
        <dbReference type="SAM" id="SignalP"/>
    </source>
</evidence>
<accession>A0AAF0AX87</accession>
<evidence type="ECO:0000256" key="1">
    <source>
        <dbReference type="ARBA" id="ARBA00022729"/>
    </source>
</evidence>
<dbReference type="Proteomes" id="UP001212411">
    <property type="component" value="Chromosome 3"/>
</dbReference>
<proteinExistence type="predicted"/>
<name>A0AAF0AX87_9SCHI</name>
<feature type="chain" id="PRO_5041993530" evidence="3">
    <location>
        <begin position="21"/>
        <end position="252"/>
    </location>
</feature>
<dbReference type="InterPro" id="IPR052479">
    <property type="entry name" value="GPI-anchor_Adhesion_Reg"/>
</dbReference>
<reference evidence="5 6" key="1">
    <citation type="journal article" date="2023" name="G3 (Bethesda)">
        <title>A high-quality reference genome for the fission yeast Schizosaccharomyces osmophilus.</title>
        <authorList>
            <person name="Jia G.S."/>
            <person name="Zhang W.C."/>
            <person name="Liang Y."/>
            <person name="Liu X.H."/>
            <person name="Rhind N."/>
            <person name="Pidoux A."/>
            <person name="Brysch-Herzberg M."/>
            <person name="Du L.L."/>
        </authorList>
    </citation>
    <scope>NUCLEOTIDE SEQUENCE [LARGE SCALE GENOMIC DNA]</scope>
    <source>
        <strain evidence="5 6">CBS 15793</strain>
    </source>
</reference>
<gene>
    <name evidence="5" type="primary">knh2</name>
    <name evidence="5" type="ORF">SOMG_04496</name>
</gene>
<dbReference type="PANTHER" id="PTHR35185:SF1">
    <property type="entry name" value="UPF0619 GPI-ANCHORED MEMBRANE PROTEIN C1322.10"/>
    <property type="match status" value="1"/>
</dbReference>
<feature type="compositionally biased region" description="Low complexity" evidence="2">
    <location>
        <begin position="133"/>
        <end position="230"/>
    </location>
</feature>
<evidence type="ECO:0000313" key="6">
    <source>
        <dbReference type="Proteomes" id="UP001212411"/>
    </source>
</evidence>
<dbReference type="InterPro" id="IPR018466">
    <property type="entry name" value="Kre9/Knh1-like_N"/>
</dbReference>
<protein>
    <submittedName>
        <fullName evidence="5">Conserved fungal cell surface protein, Kre9/Knh1 family, Knh2</fullName>
    </submittedName>
</protein>
<feature type="signal peptide" evidence="3">
    <location>
        <begin position="1"/>
        <end position="20"/>
    </location>
</feature>
<evidence type="ECO:0000313" key="5">
    <source>
        <dbReference type="EMBL" id="WBW75616.1"/>
    </source>
</evidence>
<dbReference type="EMBL" id="CP115613">
    <property type="protein sequence ID" value="WBW75616.1"/>
    <property type="molecule type" value="Genomic_DNA"/>
</dbReference>
<keyword evidence="6" id="KW-1185">Reference proteome</keyword>
<sequence>MLFKSAGFLLCLASAFVAQAIQLNSPNKDTVWKPGQTNTVSWDAVSTDPHKTKVILMNMNNYPNRRYDLGTVDTSEGHLTTNIQLSSDLPHSGWQIYLDSADEMNTGSLAQSHTFTIEGSGTSLSSGGISGGIVSSTSSSASSTPASSSSASSSGSSSSAPSSSSSSGSSSSAPSSSVSSSGSLTSDGAKTASGSSSSGFSTKSGQSSSASNSKDGSSSSHGSSSSSGAATEGMTKVAVVGCIAVAALMVMA</sequence>
<feature type="region of interest" description="Disordered" evidence="2">
    <location>
        <begin position="133"/>
        <end position="232"/>
    </location>
</feature>
<feature type="domain" description="Yeast cell wall synthesis Kre9/Knh1-like N-terminal" evidence="4">
    <location>
        <begin position="25"/>
        <end position="117"/>
    </location>
</feature>
<dbReference type="RefSeq" id="XP_056039859.1">
    <property type="nucleotide sequence ID" value="XM_056183280.1"/>
</dbReference>